<name>A0A256GT79_9HYPH</name>
<evidence type="ECO:0000259" key="9">
    <source>
        <dbReference type="Pfam" id="PF00127"/>
    </source>
</evidence>
<organism evidence="11 12">
    <name type="scientific">Brucella lupini</name>
    <dbReference type="NCBI Taxonomy" id="255457"/>
    <lineage>
        <taxon>Bacteria</taxon>
        <taxon>Pseudomonadati</taxon>
        <taxon>Pseudomonadota</taxon>
        <taxon>Alphaproteobacteria</taxon>
        <taxon>Hyphomicrobiales</taxon>
        <taxon>Brucellaceae</taxon>
        <taxon>Brucella/Ochrobactrum group</taxon>
        <taxon>Brucella</taxon>
    </lineage>
</organism>
<evidence type="ECO:0000313" key="11">
    <source>
        <dbReference type="EMBL" id="OYR30367.1"/>
    </source>
</evidence>
<feature type="binding site" evidence="8">
    <location>
        <position position="108"/>
    </location>
    <ligand>
        <name>Cu cation</name>
        <dbReference type="ChEBI" id="CHEBI:23378"/>
    </ligand>
</feature>
<evidence type="ECO:0000256" key="6">
    <source>
        <dbReference type="ARBA" id="ARBA00023008"/>
    </source>
</evidence>
<dbReference type="Pfam" id="PF00127">
    <property type="entry name" value="Copper-bind"/>
    <property type="match status" value="1"/>
</dbReference>
<dbReference type="AlphaFoldDB" id="A0A256GT79"/>
<dbReference type="GO" id="GO:0009055">
    <property type="term" value="F:electron transfer activity"/>
    <property type="evidence" value="ECO:0007669"/>
    <property type="project" value="InterPro"/>
</dbReference>
<keyword evidence="6 8" id="KW-0186">Copper</keyword>
<evidence type="ECO:0000256" key="1">
    <source>
        <dbReference type="ARBA" id="ARBA00004418"/>
    </source>
</evidence>
<dbReference type="InterPro" id="IPR000923">
    <property type="entry name" value="BlueCu_1"/>
</dbReference>
<evidence type="ECO:0000256" key="5">
    <source>
        <dbReference type="ARBA" id="ARBA00022982"/>
    </source>
</evidence>
<evidence type="ECO:0000256" key="7">
    <source>
        <dbReference type="NCBIfam" id="TIGR02375"/>
    </source>
</evidence>
<comment type="subcellular location">
    <subcellularLocation>
        <location evidence="1">Periplasm</location>
    </subcellularLocation>
</comment>
<dbReference type="InterPro" id="IPR002386">
    <property type="entry name" value="Amicyanin/Pseudoazurin"/>
</dbReference>
<keyword evidence="13" id="KW-1185">Reference proteome</keyword>
<dbReference type="Gene3D" id="2.60.40.420">
    <property type="entry name" value="Cupredoxins - blue copper proteins"/>
    <property type="match status" value="1"/>
</dbReference>
<dbReference type="Proteomes" id="UP000435957">
    <property type="component" value="Unassembled WGS sequence"/>
</dbReference>
<evidence type="ECO:0000313" key="10">
    <source>
        <dbReference type="EMBL" id="KAB2704464.1"/>
    </source>
</evidence>
<gene>
    <name evidence="11" type="ORF">CES86_1691</name>
    <name evidence="10" type="ORF">F9L03_07425</name>
</gene>
<proteinExistence type="predicted"/>
<dbReference type="SUPFAM" id="SSF49503">
    <property type="entry name" value="Cupredoxins"/>
    <property type="match status" value="1"/>
</dbReference>
<protein>
    <recommendedName>
        <fullName evidence="7">Pseudoazurin</fullName>
    </recommendedName>
</protein>
<accession>A0A256GT79</accession>
<keyword evidence="4" id="KW-0574">Periplasm</keyword>
<evidence type="ECO:0000256" key="3">
    <source>
        <dbReference type="ARBA" id="ARBA00022723"/>
    </source>
</evidence>
<evidence type="ECO:0000313" key="13">
    <source>
        <dbReference type="Proteomes" id="UP000435957"/>
    </source>
</evidence>
<comment type="caution">
    <text evidence="11">The sequence shown here is derived from an EMBL/GenBank/DDBJ whole genome shotgun (WGS) entry which is preliminary data.</text>
</comment>
<evidence type="ECO:0000256" key="8">
    <source>
        <dbReference type="PIRSR" id="PIRSR602386-1"/>
    </source>
</evidence>
<keyword evidence="2" id="KW-0813">Transport</keyword>
<evidence type="ECO:0000313" key="12">
    <source>
        <dbReference type="Proteomes" id="UP000216363"/>
    </source>
</evidence>
<dbReference type="EMBL" id="WBWF01000004">
    <property type="protein sequence ID" value="KAB2704464.1"/>
    <property type="molecule type" value="Genomic_DNA"/>
</dbReference>
<dbReference type="InterPro" id="IPR001235">
    <property type="entry name" value="Copper_blue_Plastocyanin"/>
</dbReference>
<feature type="binding site" evidence="8">
    <location>
        <position position="105"/>
    </location>
    <ligand>
        <name>Cu cation</name>
        <dbReference type="ChEBI" id="CHEBI:23378"/>
    </ligand>
</feature>
<reference evidence="11 12" key="1">
    <citation type="submission" date="2017-07" db="EMBL/GenBank/DDBJ databases">
        <title>Draft genome of Ochrobactrum lupini type strain LUP21.</title>
        <authorList>
            <person name="Krzyzanowska D.M."/>
            <person name="Jafra S."/>
        </authorList>
    </citation>
    <scope>NUCLEOTIDE SEQUENCE [LARGE SCALE GENOMIC DNA]</scope>
    <source>
        <strain evidence="11 12">LUP21</strain>
    </source>
</reference>
<sequence length="151" mass="16041">MLTRREILAGATALTVVSGLSARAQSGTNHKVQMLNKGKKGPMVYEPDFVRAAPGDTVTFVPTDKSHNAVSIKEMLPEGAQAFAGKLNEEITITIEKEGVYGVKCAPHYGMGMVMLISVGAPVNLEDARAAKHPPKAKKLFDELLNAVPAA</sequence>
<dbReference type="PRINTS" id="PR00155">
    <property type="entry name" value="AMICYANIN"/>
</dbReference>
<feature type="binding site" evidence="8">
    <location>
        <position position="67"/>
    </location>
    <ligand>
        <name>Cu cation</name>
        <dbReference type="ChEBI" id="CHEBI:23378"/>
    </ligand>
</feature>
<comment type="cofactor">
    <cofactor evidence="8">
        <name>Cu cation</name>
        <dbReference type="ChEBI" id="CHEBI:23378"/>
    </cofactor>
    <text evidence="8">Binds 1 copper ion per subunit.</text>
</comment>
<evidence type="ECO:0000256" key="4">
    <source>
        <dbReference type="ARBA" id="ARBA00022764"/>
    </source>
</evidence>
<dbReference type="GO" id="GO:0005507">
    <property type="term" value="F:copper ion binding"/>
    <property type="evidence" value="ECO:0007669"/>
    <property type="project" value="UniProtKB-UniRule"/>
</dbReference>
<dbReference type="NCBIfam" id="TIGR02375">
    <property type="entry name" value="pseudoazurin"/>
    <property type="match status" value="1"/>
</dbReference>
<dbReference type="PRINTS" id="PR00156">
    <property type="entry name" value="COPPERBLUE"/>
</dbReference>
<keyword evidence="3 8" id="KW-0479">Metal-binding</keyword>
<dbReference type="InterPro" id="IPR008972">
    <property type="entry name" value="Cupredoxin"/>
</dbReference>
<reference evidence="10 13" key="2">
    <citation type="submission" date="2019-09" db="EMBL/GenBank/DDBJ databases">
        <title>Taxonomic organization of the family Brucellaceae based on a phylogenomic approach.</title>
        <authorList>
            <person name="Leclercq S."/>
            <person name="Cloeckaert A."/>
            <person name="Zygmunt M.S."/>
        </authorList>
    </citation>
    <scope>NUCLEOTIDE SEQUENCE [LARGE SCALE GENOMIC DNA]</scope>
    <source>
        <strain evidence="10 13">LUP23</strain>
    </source>
</reference>
<dbReference type="CDD" id="cd04218">
    <property type="entry name" value="Pseudoazurin"/>
    <property type="match status" value="1"/>
</dbReference>
<feature type="binding site" evidence="8">
    <location>
        <position position="113"/>
    </location>
    <ligand>
        <name>Cu cation</name>
        <dbReference type="ChEBI" id="CHEBI:23378"/>
    </ligand>
</feature>
<evidence type="ECO:0000256" key="2">
    <source>
        <dbReference type="ARBA" id="ARBA00022448"/>
    </source>
</evidence>
<dbReference type="Proteomes" id="UP000216363">
    <property type="component" value="Unassembled WGS sequence"/>
</dbReference>
<feature type="domain" description="Blue (type 1) copper" evidence="9">
    <location>
        <begin position="33"/>
        <end position="119"/>
    </location>
</feature>
<dbReference type="EMBL" id="NNRN01000044">
    <property type="protein sequence ID" value="OYR30367.1"/>
    <property type="molecule type" value="Genomic_DNA"/>
</dbReference>
<dbReference type="GO" id="GO:0042597">
    <property type="term" value="C:periplasmic space"/>
    <property type="evidence" value="ECO:0007669"/>
    <property type="project" value="UniProtKB-SubCell"/>
</dbReference>
<dbReference type="InterPro" id="IPR012745">
    <property type="entry name" value="Pseudoazurin"/>
</dbReference>
<dbReference type="RefSeq" id="WP_094514317.1">
    <property type="nucleotide sequence ID" value="NZ_JBHEEP010000005.1"/>
</dbReference>
<keyword evidence="5" id="KW-0249">Electron transport</keyword>